<sequence length="125" mass="14118">MKTKNVILLSGLVISLFVFSGFKADTLLRNEVAIVNQEVFTVTAIYDGKEDYGYNFLIKDKDGDERTLTCHEVEETVLKAFNLNSEALIGTKFKVTYTQVVKVSQDEDGNEDEDEINTITKLEKL</sequence>
<protein>
    <submittedName>
        <fullName evidence="1">Uncharacterized protein</fullName>
    </submittedName>
</protein>
<evidence type="ECO:0000313" key="1">
    <source>
        <dbReference type="EMBL" id="GAA4238662.1"/>
    </source>
</evidence>
<proteinExistence type="predicted"/>
<dbReference type="Proteomes" id="UP001501496">
    <property type="component" value="Unassembled WGS sequence"/>
</dbReference>
<dbReference type="RefSeq" id="WP_344789140.1">
    <property type="nucleotide sequence ID" value="NZ_BAABCA010000006.1"/>
</dbReference>
<accession>A0ABP8CFH9</accession>
<name>A0ABP8CFH9_9FLAO</name>
<reference evidence="2" key="1">
    <citation type="journal article" date="2019" name="Int. J. Syst. Evol. Microbiol.">
        <title>The Global Catalogue of Microorganisms (GCM) 10K type strain sequencing project: providing services to taxonomists for standard genome sequencing and annotation.</title>
        <authorList>
            <consortium name="The Broad Institute Genomics Platform"/>
            <consortium name="The Broad Institute Genome Sequencing Center for Infectious Disease"/>
            <person name="Wu L."/>
            <person name="Ma J."/>
        </authorList>
    </citation>
    <scope>NUCLEOTIDE SEQUENCE [LARGE SCALE GENOMIC DNA]</scope>
    <source>
        <strain evidence="2">JCM 17630</strain>
    </source>
</reference>
<comment type="caution">
    <text evidence="1">The sequence shown here is derived from an EMBL/GenBank/DDBJ whole genome shotgun (WGS) entry which is preliminary data.</text>
</comment>
<evidence type="ECO:0000313" key="2">
    <source>
        <dbReference type="Proteomes" id="UP001501496"/>
    </source>
</evidence>
<organism evidence="1 2">
    <name type="scientific">Postechiella marina</name>
    <dbReference type="NCBI Taxonomy" id="943941"/>
    <lineage>
        <taxon>Bacteria</taxon>
        <taxon>Pseudomonadati</taxon>
        <taxon>Bacteroidota</taxon>
        <taxon>Flavobacteriia</taxon>
        <taxon>Flavobacteriales</taxon>
        <taxon>Flavobacteriaceae</taxon>
        <taxon>Postechiella</taxon>
    </lineage>
</organism>
<keyword evidence="2" id="KW-1185">Reference proteome</keyword>
<dbReference type="EMBL" id="BAABCA010000006">
    <property type="protein sequence ID" value="GAA4238662.1"/>
    <property type="molecule type" value="Genomic_DNA"/>
</dbReference>
<gene>
    <name evidence="1" type="ORF">GCM10022291_30020</name>
</gene>